<dbReference type="AlphaFoldDB" id="A0A2G2VQ68"/>
<sequence length="137" mass="15414">MIEKERLIDRLLSSDSNGENLIVVPIVGMGGVGKTTLAKIVYNDKKVKLKESLKGKRFLVVLDDLWNDDCNEWDDLRNLFVEGAMGSKIIVTTRKENVARMMDSGAINVGTLSSEASWALFKRHSLKNRDPEEHPEL</sequence>
<keyword evidence="1" id="KW-0611">Plant defense</keyword>
<reference evidence="3 4" key="1">
    <citation type="journal article" date="2017" name="Genome Biol.">
        <title>New reference genome sequences of hot pepper reveal the massive evolution of plant disease-resistance genes by retroduplication.</title>
        <authorList>
            <person name="Kim S."/>
            <person name="Park J."/>
            <person name="Yeom S.I."/>
            <person name="Kim Y.M."/>
            <person name="Seo E."/>
            <person name="Kim K.T."/>
            <person name="Kim M.S."/>
            <person name="Lee J.M."/>
            <person name="Cheong K."/>
            <person name="Shin H.S."/>
            <person name="Kim S.B."/>
            <person name="Han K."/>
            <person name="Lee J."/>
            <person name="Park M."/>
            <person name="Lee H.A."/>
            <person name="Lee H.Y."/>
            <person name="Lee Y."/>
            <person name="Oh S."/>
            <person name="Lee J.H."/>
            <person name="Choi E."/>
            <person name="Choi E."/>
            <person name="Lee S.E."/>
            <person name="Jeon J."/>
            <person name="Kim H."/>
            <person name="Choi G."/>
            <person name="Song H."/>
            <person name="Lee J."/>
            <person name="Lee S.C."/>
            <person name="Kwon J.K."/>
            <person name="Lee H.Y."/>
            <person name="Koo N."/>
            <person name="Hong Y."/>
            <person name="Kim R.W."/>
            <person name="Kang W.H."/>
            <person name="Huh J.H."/>
            <person name="Kang B.C."/>
            <person name="Yang T.J."/>
            <person name="Lee Y.H."/>
            <person name="Bennetzen J.L."/>
            <person name="Choi D."/>
        </authorList>
    </citation>
    <scope>NUCLEOTIDE SEQUENCE [LARGE SCALE GENOMIC DNA]</scope>
    <source>
        <strain evidence="4">cv. PBC81</strain>
    </source>
</reference>
<dbReference type="GO" id="GO:0043531">
    <property type="term" value="F:ADP binding"/>
    <property type="evidence" value="ECO:0007669"/>
    <property type="project" value="InterPro"/>
</dbReference>
<comment type="caution">
    <text evidence="3">The sequence shown here is derived from an EMBL/GenBank/DDBJ whole genome shotgun (WGS) entry which is preliminary data.</text>
</comment>
<evidence type="ECO:0000313" key="4">
    <source>
        <dbReference type="Proteomes" id="UP000224567"/>
    </source>
</evidence>
<gene>
    <name evidence="3" type="ORF">CQW23_26920</name>
</gene>
<evidence type="ECO:0000313" key="3">
    <source>
        <dbReference type="EMBL" id="PHT35120.1"/>
    </source>
</evidence>
<dbReference type="Pfam" id="PF00931">
    <property type="entry name" value="NB-ARC"/>
    <property type="match status" value="1"/>
</dbReference>
<keyword evidence="4" id="KW-1185">Reference proteome</keyword>
<dbReference type="EMBL" id="MLFT02000011">
    <property type="protein sequence ID" value="PHT35120.1"/>
    <property type="molecule type" value="Genomic_DNA"/>
</dbReference>
<dbReference type="OrthoDB" id="1305058at2759"/>
<evidence type="ECO:0000259" key="2">
    <source>
        <dbReference type="Pfam" id="PF00931"/>
    </source>
</evidence>
<proteinExistence type="predicted"/>
<protein>
    <recommendedName>
        <fullName evidence="2">NB-ARC domain-containing protein</fullName>
    </recommendedName>
</protein>
<dbReference type="STRING" id="33114.A0A2G2VQ68"/>
<dbReference type="GO" id="GO:0006952">
    <property type="term" value="P:defense response"/>
    <property type="evidence" value="ECO:0007669"/>
    <property type="project" value="UniProtKB-KW"/>
</dbReference>
<organism evidence="3 4">
    <name type="scientific">Capsicum baccatum</name>
    <name type="common">Peruvian pepper</name>
    <dbReference type="NCBI Taxonomy" id="33114"/>
    <lineage>
        <taxon>Eukaryota</taxon>
        <taxon>Viridiplantae</taxon>
        <taxon>Streptophyta</taxon>
        <taxon>Embryophyta</taxon>
        <taxon>Tracheophyta</taxon>
        <taxon>Spermatophyta</taxon>
        <taxon>Magnoliopsida</taxon>
        <taxon>eudicotyledons</taxon>
        <taxon>Gunneridae</taxon>
        <taxon>Pentapetalae</taxon>
        <taxon>asterids</taxon>
        <taxon>lamiids</taxon>
        <taxon>Solanales</taxon>
        <taxon>Solanaceae</taxon>
        <taxon>Solanoideae</taxon>
        <taxon>Capsiceae</taxon>
        <taxon>Capsicum</taxon>
    </lineage>
</organism>
<evidence type="ECO:0000256" key="1">
    <source>
        <dbReference type="ARBA" id="ARBA00022821"/>
    </source>
</evidence>
<dbReference type="SUPFAM" id="SSF52540">
    <property type="entry name" value="P-loop containing nucleoside triphosphate hydrolases"/>
    <property type="match status" value="1"/>
</dbReference>
<dbReference type="Gene3D" id="3.40.50.300">
    <property type="entry name" value="P-loop containing nucleotide triphosphate hydrolases"/>
    <property type="match status" value="2"/>
</dbReference>
<dbReference type="Proteomes" id="UP000224567">
    <property type="component" value="Unassembled WGS sequence"/>
</dbReference>
<feature type="domain" description="NB-ARC" evidence="2">
    <location>
        <begin position="46"/>
        <end position="129"/>
    </location>
</feature>
<dbReference type="InterPro" id="IPR027417">
    <property type="entry name" value="P-loop_NTPase"/>
</dbReference>
<reference evidence="4" key="2">
    <citation type="journal article" date="2017" name="J. Anim. Genet.">
        <title>Multiple reference genome sequences of hot pepper reveal the massive evolution of plant disease resistance genes by retroduplication.</title>
        <authorList>
            <person name="Kim S."/>
            <person name="Park J."/>
            <person name="Yeom S.-I."/>
            <person name="Kim Y.-M."/>
            <person name="Seo E."/>
            <person name="Kim K.-T."/>
            <person name="Kim M.-S."/>
            <person name="Lee J.M."/>
            <person name="Cheong K."/>
            <person name="Shin H.-S."/>
            <person name="Kim S.-B."/>
            <person name="Han K."/>
            <person name="Lee J."/>
            <person name="Park M."/>
            <person name="Lee H.-A."/>
            <person name="Lee H.-Y."/>
            <person name="Lee Y."/>
            <person name="Oh S."/>
            <person name="Lee J.H."/>
            <person name="Choi E."/>
            <person name="Choi E."/>
            <person name="Lee S.E."/>
            <person name="Jeon J."/>
            <person name="Kim H."/>
            <person name="Choi G."/>
            <person name="Song H."/>
            <person name="Lee J."/>
            <person name="Lee S.-C."/>
            <person name="Kwon J.-K."/>
            <person name="Lee H.-Y."/>
            <person name="Koo N."/>
            <person name="Hong Y."/>
            <person name="Kim R.W."/>
            <person name="Kang W.-H."/>
            <person name="Huh J.H."/>
            <person name="Kang B.-C."/>
            <person name="Yang T.-J."/>
            <person name="Lee Y.-H."/>
            <person name="Bennetzen J.L."/>
            <person name="Choi D."/>
        </authorList>
    </citation>
    <scope>NUCLEOTIDE SEQUENCE [LARGE SCALE GENOMIC DNA]</scope>
    <source>
        <strain evidence="4">cv. PBC81</strain>
    </source>
</reference>
<dbReference type="PANTHER" id="PTHR36766">
    <property type="entry name" value="PLANT BROAD-SPECTRUM MILDEW RESISTANCE PROTEIN RPW8"/>
    <property type="match status" value="1"/>
</dbReference>
<dbReference type="InterPro" id="IPR002182">
    <property type="entry name" value="NB-ARC"/>
</dbReference>
<accession>A0A2G2VQ68</accession>
<name>A0A2G2VQ68_CAPBA</name>
<dbReference type="PANTHER" id="PTHR36766:SF40">
    <property type="entry name" value="DISEASE RESISTANCE PROTEIN RGA3"/>
    <property type="match status" value="1"/>
</dbReference>